<reference evidence="3" key="1">
    <citation type="submission" date="2024-07" db="EMBL/GenBank/DDBJ databases">
        <title>Two chromosome-level genome assemblies of Korean endemic species Abeliophyllum distichum and Forsythia ovata (Oleaceae).</title>
        <authorList>
            <person name="Jang H."/>
        </authorList>
    </citation>
    <scope>NUCLEOTIDE SEQUENCE [LARGE SCALE GENOMIC DNA]</scope>
</reference>
<name>A0ABD1UXB2_9LAMI</name>
<feature type="region of interest" description="Disordered" evidence="1">
    <location>
        <begin position="1"/>
        <end position="24"/>
    </location>
</feature>
<keyword evidence="3" id="KW-1185">Reference proteome</keyword>
<proteinExistence type="predicted"/>
<dbReference type="PANTHER" id="PTHR33168">
    <property type="entry name" value="STRESS INDUCED PROTEIN-RELATED"/>
    <property type="match status" value="1"/>
</dbReference>
<evidence type="ECO:0000313" key="3">
    <source>
        <dbReference type="Proteomes" id="UP001604277"/>
    </source>
</evidence>
<gene>
    <name evidence="2" type="ORF">Fot_22285</name>
</gene>
<feature type="compositionally biased region" description="Basic and acidic residues" evidence="1">
    <location>
        <begin position="7"/>
        <end position="16"/>
    </location>
</feature>
<evidence type="ECO:0000256" key="1">
    <source>
        <dbReference type="SAM" id="MobiDB-lite"/>
    </source>
</evidence>
<sequence>MKAMKHKNIEAIEKHSSSGNQEEEERFKVSCWGFFKQMLSWMSLRNRTNHKLPPGNFRYSPLSYSQNFDEGNNDDDSFGTFSSRYAVPSSGAFNVRSKND</sequence>
<dbReference type="AlphaFoldDB" id="A0ABD1UXB2"/>
<comment type="caution">
    <text evidence="2">The sequence shown here is derived from an EMBL/GenBank/DDBJ whole genome shotgun (WGS) entry which is preliminary data.</text>
</comment>
<accession>A0ABD1UXB2</accession>
<organism evidence="2 3">
    <name type="scientific">Forsythia ovata</name>
    <dbReference type="NCBI Taxonomy" id="205694"/>
    <lineage>
        <taxon>Eukaryota</taxon>
        <taxon>Viridiplantae</taxon>
        <taxon>Streptophyta</taxon>
        <taxon>Embryophyta</taxon>
        <taxon>Tracheophyta</taxon>
        <taxon>Spermatophyta</taxon>
        <taxon>Magnoliopsida</taxon>
        <taxon>eudicotyledons</taxon>
        <taxon>Gunneridae</taxon>
        <taxon>Pentapetalae</taxon>
        <taxon>asterids</taxon>
        <taxon>lamiids</taxon>
        <taxon>Lamiales</taxon>
        <taxon>Oleaceae</taxon>
        <taxon>Forsythieae</taxon>
        <taxon>Forsythia</taxon>
    </lineage>
</organism>
<protein>
    <submittedName>
        <fullName evidence="2">Uncharacterized protein</fullName>
    </submittedName>
</protein>
<dbReference type="Proteomes" id="UP001604277">
    <property type="component" value="Unassembled WGS sequence"/>
</dbReference>
<evidence type="ECO:0000313" key="2">
    <source>
        <dbReference type="EMBL" id="KAL2529684.1"/>
    </source>
</evidence>
<dbReference type="EMBL" id="JBFOLJ010000006">
    <property type="protein sequence ID" value="KAL2529684.1"/>
    <property type="molecule type" value="Genomic_DNA"/>
</dbReference>